<evidence type="ECO:0000313" key="2">
    <source>
        <dbReference type="Proteomes" id="UP001054945"/>
    </source>
</evidence>
<accession>A0AAV4Y0Y5</accession>
<organism evidence="1 2">
    <name type="scientific">Caerostris extrusa</name>
    <name type="common">Bark spider</name>
    <name type="synonym">Caerostris bankana</name>
    <dbReference type="NCBI Taxonomy" id="172846"/>
    <lineage>
        <taxon>Eukaryota</taxon>
        <taxon>Metazoa</taxon>
        <taxon>Ecdysozoa</taxon>
        <taxon>Arthropoda</taxon>
        <taxon>Chelicerata</taxon>
        <taxon>Arachnida</taxon>
        <taxon>Araneae</taxon>
        <taxon>Araneomorphae</taxon>
        <taxon>Entelegynae</taxon>
        <taxon>Araneoidea</taxon>
        <taxon>Araneidae</taxon>
        <taxon>Caerostris</taxon>
    </lineage>
</organism>
<sequence>MISRQKTPGNATTLANGSASDTAFNSLLQEEDEWRRYKSIACKSPKSIYKTSNVFLKTRGVFGISFKIQCGCPLRTWEVNKSLWYIYPWRHYHILRRVIYSRMISRQKTPGMQALANGSASGAAINSLLQEEEE</sequence>
<dbReference type="AlphaFoldDB" id="A0AAV4Y0Y5"/>
<dbReference type="Proteomes" id="UP001054945">
    <property type="component" value="Unassembled WGS sequence"/>
</dbReference>
<evidence type="ECO:0000313" key="1">
    <source>
        <dbReference type="EMBL" id="GIZ00645.1"/>
    </source>
</evidence>
<keyword evidence="2" id="KW-1185">Reference proteome</keyword>
<name>A0AAV4Y0Y5_CAEEX</name>
<protein>
    <submittedName>
        <fullName evidence="1">Uncharacterized protein</fullName>
    </submittedName>
</protein>
<reference evidence="1 2" key="1">
    <citation type="submission" date="2021-06" db="EMBL/GenBank/DDBJ databases">
        <title>Caerostris extrusa draft genome.</title>
        <authorList>
            <person name="Kono N."/>
            <person name="Arakawa K."/>
        </authorList>
    </citation>
    <scope>NUCLEOTIDE SEQUENCE [LARGE SCALE GENOMIC DNA]</scope>
</reference>
<comment type="caution">
    <text evidence="1">The sequence shown here is derived from an EMBL/GenBank/DDBJ whole genome shotgun (WGS) entry which is preliminary data.</text>
</comment>
<dbReference type="EMBL" id="BPLR01001188">
    <property type="protein sequence ID" value="GIZ00645.1"/>
    <property type="molecule type" value="Genomic_DNA"/>
</dbReference>
<proteinExistence type="predicted"/>
<gene>
    <name evidence="1" type="ORF">CEXT_650981</name>
</gene>